<dbReference type="EMBL" id="SNZR01000013">
    <property type="protein sequence ID" value="TDR90396.1"/>
    <property type="molecule type" value="Genomic_DNA"/>
</dbReference>
<dbReference type="Gene3D" id="1.50.10.100">
    <property type="entry name" value="Chondroitin AC/alginate lyase"/>
    <property type="match status" value="1"/>
</dbReference>
<dbReference type="Gene3D" id="2.70.98.70">
    <property type="match status" value="1"/>
</dbReference>
<dbReference type="InterPro" id="IPR008929">
    <property type="entry name" value="Chondroitin_lyas"/>
</dbReference>
<comment type="subcellular location">
    <subcellularLocation>
        <location evidence="1">Periplasm</location>
    </subcellularLocation>
</comment>
<name>A0A4R7C1W2_9HYPH</name>
<dbReference type="PANTHER" id="PTHR39210">
    <property type="entry name" value="HEPARIN-SULFATE LYASE"/>
    <property type="match status" value="1"/>
</dbReference>
<organism evidence="7 8">
    <name type="scientific">Enterovirga rhinocerotis</name>
    <dbReference type="NCBI Taxonomy" id="1339210"/>
    <lineage>
        <taxon>Bacteria</taxon>
        <taxon>Pseudomonadati</taxon>
        <taxon>Pseudomonadota</taxon>
        <taxon>Alphaproteobacteria</taxon>
        <taxon>Hyphomicrobiales</taxon>
        <taxon>Methylobacteriaceae</taxon>
        <taxon>Enterovirga</taxon>
    </lineage>
</organism>
<evidence type="ECO:0000256" key="1">
    <source>
        <dbReference type="ARBA" id="ARBA00004418"/>
    </source>
</evidence>
<dbReference type="GO" id="GO:0042597">
    <property type="term" value="C:periplasmic space"/>
    <property type="evidence" value="ECO:0007669"/>
    <property type="project" value="UniProtKB-SubCell"/>
</dbReference>
<evidence type="ECO:0000256" key="3">
    <source>
        <dbReference type="ARBA" id="ARBA00022764"/>
    </source>
</evidence>
<keyword evidence="4" id="KW-0456">Lyase</keyword>
<reference evidence="7 8" key="1">
    <citation type="submission" date="2019-03" db="EMBL/GenBank/DDBJ databases">
        <title>Genomic Encyclopedia of Type Strains, Phase IV (KMG-IV): sequencing the most valuable type-strain genomes for metagenomic binning, comparative biology and taxonomic classification.</title>
        <authorList>
            <person name="Goeker M."/>
        </authorList>
    </citation>
    <scope>NUCLEOTIDE SEQUENCE [LARGE SCALE GENOMIC DNA]</scope>
    <source>
        <strain evidence="7 8">DSM 25903</strain>
    </source>
</reference>
<dbReference type="PANTHER" id="PTHR39210:SF1">
    <property type="entry name" value="HEPARIN-SULFATE LYASE"/>
    <property type="match status" value="1"/>
</dbReference>
<dbReference type="AlphaFoldDB" id="A0A4R7C1W2"/>
<feature type="domain" description="Heparinase II/III-like C-terminal" evidence="5">
    <location>
        <begin position="291"/>
        <end position="521"/>
    </location>
</feature>
<evidence type="ECO:0000313" key="7">
    <source>
        <dbReference type="EMBL" id="TDR90396.1"/>
    </source>
</evidence>
<protein>
    <submittedName>
        <fullName evidence="7">Heparinase II/III-like protein</fullName>
    </submittedName>
</protein>
<sequence>MSTSVIVESDLHGLAGTRTTAVKEQDEKGWVARAGVEPFFPSEPFDWTANPYADPNWYAIFHSWRMMDAYIRTYWRTKDSSYLRRIVPWIASWGAYYDSQRDDPSEMQTLGGTSGSRGTRLAIVLDAHLNGDLALSSEERAALFARARADAAWLMTPGNMHTMNHGYYQIMGLEQLCRVLKDEPWAASGRDFAAARIAELVPMQFTAEGVHVENSPCYHDYALRHLERSSLSRIFPPETLTVVQRANAVLPWLVFPDGNYADVGDSAGSGPPLRDVGANVRRFEGVDYAVAPFWRSGYGIVRSLPEVGPDEASMLFVVGTAHAHTHSHADKLSFELYEFGQRLIVDSGKYGYVKPMNDMRRYVESAAAHNTVGLATTEIRRLDIPLGRTFLFEPRVERDGLLLAGETTIRNARYVFKHRRELIYRPRESLRIHDFVSSDRVQAFSSCLHFDRSLEDIEMIGPRLVIALKGGRSMVVTMLERDAELRLHRGGLSPVRGWQSVGYLQMEPTTMVEAICSGRTRTIRWSVSFV</sequence>
<feature type="domain" description="Heparin-sulfate lyase N-terminal" evidence="6">
    <location>
        <begin position="35"/>
        <end position="266"/>
    </location>
</feature>
<evidence type="ECO:0000259" key="5">
    <source>
        <dbReference type="Pfam" id="PF07940"/>
    </source>
</evidence>
<dbReference type="Pfam" id="PF07940">
    <property type="entry name" value="Hepar_II_III_C"/>
    <property type="match status" value="1"/>
</dbReference>
<dbReference type="OrthoDB" id="9763014at2"/>
<keyword evidence="3" id="KW-0574">Periplasm</keyword>
<gene>
    <name evidence="7" type="ORF">EV668_3247</name>
</gene>
<comment type="caution">
    <text evidence="7">The sequence shown here is derived from an EMBL/GenBank/DDBJ whole genome shotgun (WGS) entry which is preliminary data.</text>
</comment>
<dbReference type="Proteomes" id="UP000295122">
    <property type="component" value="Unassembled WGS sequence"/>
</dbReference>
<evidence type="ECO:0000256" key="2">
    <source>
        <dbReference type="ARBA" id="ARBA00022729"/>
    </source>
</evidence>
<dbReference type="GO" id="GO:0016829">
    <property type="term" value="F:lyase activity"/>
    <property type="evidence" value="ECO:0007669"/>
    <property type="project" value="UniProtKB-KW"/>
</dbReference>
<accession>A0A4R7C1W2</accession>
<evidence type="ECO:0000259" key="6">
    <source>
        <dbReference type="Pfam" id="PF16889"/>
    </source>
</evidence>
<proteinExistence type="predicted"/>
<dbReference type="InterPro" id="IPR012480">
    <property type="entry name" value="Hepar_II_III_C"/>
</dbReference>
<dbReference type="RefSeq" id="WP_133771761.1">
    <property type="nucleotide sequence ID" value="NZ_SNZR01000013.1"/>
</dbReference>
<dbReference type="InterPro" id="IPR031680">
    <property type="entry name" value="Hepar_II_III_N"/>
</dbReference>
<keyword evidence="2" id="KW-0732">Signal</keyword>
<evidence type="ECO:0000313" key="8">
    <source>
        <dbReference type="Proteomes" id="UP000295122"/>
    </source>
</evidence>
<dbReference type="SUPFAM" id="SSF48230">
    <property type="entry name" value="Chondroitin AC/alginate lyase"/>
    <property type="match status" value="1"/>
</dbReference>
<evidence type="ECO:0000256" key="4">
    <source>
        <dbReference type="ARBA" id="ARBA00023239"/>
    </source>
</evidence>
<keyword evidence="8" id="KW-1185">Reference proteome</keyword>
<dbReference type="Pfam" id="PF16889">
    <property type="entry name" value="Hepar_II_III_N"/>
    <property type="match status" value="1"/>
</dbReference>